<reference evidence="2" key="1">
    <citation type="submission" date="2017-06" db="EMBL/GenBank/DDBJ databases">
        <authorList>
            <person name="Varghese N."/>
            <person name="Submissions S."/>
        </authorList>
    </citation>
    <scope>NUCLEOTIDE SEQUENCE [LARGE SCALE GENOMIC DNA]</scope>
    <source>
        <strain evidence="2">DSM 22348</strain>
    </source>
</reference>
<protein>
    <submittedName>
        <fullName evidence="1">Uncharacterized protein</fullName>
    </submittedName>
</protein>
<sequence>MATFKLKPSSPVPGTAYKFYIRNRSKVIGLYYDIGLITQGSEVDWKSGTPSGIVRIGGSMICSFDLKRSKQQIANPQTAMPQMLEEPTLSLFNVHNTPLSLRFWRNGMEQHINLLKDGPVGVFRDEPTFNEAIFHRFRFTLTCDDHDNDTQNIYCQLYDY</sequence>
<accession>A0A239JEY0</accession>
<gene>
    <name evidence="1" type="ORF">SAMN05444352_12227</name>
</gene>
<evidence type="ECO:0000313" key="2">
    <source>
        <dbReference type="Proteomes" id="UP000198407"/>
    </source>
</evidence>
<keyword evidence="2" id="KW-1185">Reference proteome</keyword>
<proteinExistence type="predicted"/>
<dbReference type="EMBL" id="FZOL01000022">
    <property type="protein sequence ID" value="SNT04596.1"/>
    <property type="molecule type" value="Genomic_DNA"/>
</dbReference>
<organism evidence="1 2">
    <name type="scientific">Pseudomonas japonica</name>
    <dbReference type="NCBI Taxonomy" id="256466"/>
    <lineage>
        <taxon>Bacteria</taxon>
        <taxon>Pseudomonadati</taxon>
        <taxon>Pseudomonadota</taxon>
        <taxon>Gammaproteobacteria</taxon>
        <taxon>Pseudomonadales</taxon>
        <taxon>Pseudomonadaceae</taxon>
        <taxon>Pseudomonas</taxon>
    </lineage>
</organism>
<name>A0A239JEY0_9PSED</name>
<evidence type="ECO:0000313" key="1">
    <source>
        <dbReference type="EMBL" id="SNT04596.1"/>
    </source>
</evidence>
<dbReference type="RefSeq" id="WP_042128611.1">
    <property type="nucleotide sequence ID" value="NZ_FZOL01000022.1"/>
</dbReference>
<dbReference type="Proteomes" id="UP000198407">
    <property type="component" value="Unassembled WGS sequence"/>
</dbReference>
<dbReference type="AlphaFoldDB" id="A0A239JEY0"/>